<dbReference type="InterPro" id="IPR050596">
    <property type="entry name" value="AspAT/PAT-like"/>
</dbReference>
<dbReference type="PROSITE" id="PS00105">
    <property type="entry name" value="AA_TRANSFER_CLASS_1"/>
    <property type="match status" value="1"/>
</dbReference>
<keyword evidence="4 6" id="KW-0808">Transferase</keyword>
<dbReference type="InterPro" id="IPR015424">
    <property type="entry name" value="PyrdxlP-dep_Trfase"/>
</dbReference>
<evidence type="ECO:0000259" key="7">
    <source>
        <dbReference type="Pfam" id="PF00155"/>
    </source>
</evidence>
<dbReference type="Gene3D" id="3.90.1150.10">
    <property type="entry name" value="Aspartate Aminotransferase, domain 1"/>
    <property type="match status" value="1"/>
</dbReference>
<dbReference type="Gene3D" id="3.40.640.10">
    <property type="entry name" value="Type I PLP-dependent aspartate aminotransferase-like (Major domain)"/>
    <property type="match status" value="1"/>
</dbReference>
<comment type="cofactor">
    <cofactor evidence="1 6">
        <name>pyridoxal 5'-phosphate</name>
        <dbReference type="ChEBI" id="CHEBI:597326"/>
    </cofactor>
</comment>
<dbReference type="SUPFAM" id="SSF53383">
    <property type="entry name" value="PLP-dependent transferases"/>
    <property type="match status" value="1"/>
</dbReference>
<keyword evidence="5" id="KW-0663">Pyridoxal phosphate</keyword>
<dbReference type="GO" id="GO:0030170">
    <property type="term" value="F:pyridoxal phosphate binding"/>
    <property type="evidence" value="ECO:0007669"/>
    <property type="project" value="InterPro"/>
</dbReference>
<gene>
    <name evidence="8" type="ORF">AVDCRST_MAG19-2008</name>
</gene>
<dbReference type="InterPro" id="IPR004838">
    <property type="entry name" value="NHTrfase_class1_PyrdxlP-BS"/>
</dbReference>
<dbReference type="PANTHER" id="PTHR46383:SF1">
    <property type="entry name" value="ASPARTATE AMINOTRANSFERASE"/>
    <property type="match status" value="1"/>
</dbReference>
<dbReference type="PANTHER" id="PTHR46383">
    <property type="entry name" value="ASPARTATE AMINOTRANSFERASE"/>
    <property type="match status" value="1"/>
</dbReference>
<evidence type="ECO:0000256" key="3">
    <source>
        <dbReference type="ARBA" id="ARBA00022576"/>
    </source>
</evidence>
<accession>A0A6J4UYD3</accession>
<dbReference type="EC" id="2.6.1.-" evidence="6"/>
<evidence type="ECO:0000256" key="4">
    <source>
        <dbReference type="ARBA" id="ARBA00022679"/>
    </source>
</evidence>
<proteinExistence type="inferred from homology"/>
<evidence type="ECO:0000256" key="1">
    <source>
        <dbReference type="ARBA" id="ARBA00001933"/>
    </source>
</evidence>
<evidence type="ECO:0000313" key="8">
    <source>
        <dbReference type="EMBL" id="CAA9563301.1"/>
    </source>
</evidence>
<organism evidence="8">
    <name type="scientific">uncultured Thermomicrobiales bacterium</name>
    <dbReference type="NCBI Taxonomy" id="1645740"/>
    <lineage>
        <taxon>Bacteria</taxon>
        <taxon>Pseudomonadati</taxon>
        <taxon>Thermomicrobiota</taxon>
        <taxon>Thermomicrobia</taxon>
        <taxon>Thermomicrobiales</taxon>
        <taxon>environmental samples</taxon>
    </lineage>
</organism>
<dbReference type="GO" id="GO:0008483">
    <property type="term" value="F:transaminase activity"/>
    <property type="evidence" value="ECO:0007669"/>
    <property type="project" value="UniProtKB-KW"/>
</dbReference>
<dbReference type="InterPro" id="IPR015422">
    <property type="entry name" value="PyrdxlP-dep_Trfase_small"/>
</dbReference>
<dbReference type="FunFam" id="3.40.640.10:FF:000033">
    <property type="entry name" value="Aspartate aminotransferase"/>
    <property type="match status" value="1"/>
</dbReference>
<evidence type="ECO:0000256" key="5">
    <source>
        <dbReference type="ARBA" id="ARBA00022898"/>
    </source>
</evidence>
<feature type="domain" description="Aminotransferase class I/classII large" evidence="7">
    <location>
        <begin position="31"/>
        <end position="380"/>
    </location>
</feature>
<name>A0A6J4UYD3_9BACT</name>
<reference evidence="8" key="1">
    <citation type="submission" date="2020-02" db="EMBL/GenBank/DDBJ databases">
        <authorList>
            <person name="Meier V. D."/>
        </authorList>
    </citation>
    <scope>NUCLEOTIDE SEQUENCE</scope>
    <source>
        <strain evidence="8">AVDCRST_MAG19</strain>
    </source>
</reference>
<keyword evidence="3 6" id="KW-0032">Aminotransferase</keyword>
<dbReference type="CDD" id="cd00609">
    <property type="entry name" value="AAT_like"/>
    <property type="match status" value="1"/>
</dbReference>
<evidence type="ECO:0000256" key="2">
    <source>
        <dbReference type="ARBA" id="ARBA00007441"/>
    </source>
</evidence>
<sequence>MRLAGRMGRLGTETAFEVLVRAKALEARGRDVVHLEIGEPDFATPAAVVEAGCDALREGWTHYGPANGQPDLREAIAAYLNGSRGTAYDPAQIVVTPGGKPVMFFVIMALLEAGDEAIYPDPGFPIYRSMIDFVGARAVPIPLREERAFGLDVDELAGLITPRTRLLILNSPANPTGGVLTRDEIAAIAELAVRHDLVVLADEIYAEILYEGEHVSIATMPGMAERTVLLDGFSKTYAMTGWRLGYGAMPLPLAEQIAKLMVNSVSCTSSAVQRAGIAALTGPQDEARAMVAAFRRRRDLIVDGLNAIPGVSCLRPAGAFYVFPNITGTGMTSKAFADTLLEEHGVAALAGTAFGDQGEGYLRLSYANSEENLKKALERIGAAAGATAAVG</sequence>
<dbReference type="GO" id="GO:0006520">
    <property type="term" value="P:amino acid metabolic process"/>
    <property type="evidence" value="ECO:0007669"/>
    <property type="project" value="InterPro"/>
</dbReference>
<evidence type="ECO:0000256" key="6">
    <source>
        <dbReference type="RuleBase" id="RU000481"/>
    </source>
</evidence>
<comment type="similarity">
    <text evidence="2 6">Belongs to the class-I pyridoxal-phosphate-dependent aminotransferase family.</text>
</comment>
<dbReference type="AlphaFoldDB" id="A0A6J4UYD3"/>
<dbReference type="EMBL" id="CADCWL010000088">
    <property type="protein sequence ID" value="CAA9563301.1"/>
    <property type="molecule type" value="Genomic_DNA"/>
</dbReference>
<dbReference type="InterPro" id="IPR015421">
    <property type="entry name" value="PyrdxlP-dep_Trfase_major"/>
</dbReference>
<dbReference type="InterPro" id="IPR004839">
    <property type="entry name" value="Aminotransferase_I/II_large"/>
</dbReference>
<protein>
    <recommendedName>
        <fullName evidence="6">Aminotransferase</fullName>
        <ecNumber evidence="6">2.6.1.-</ecNumber>
    </recommendedName>
</protein>
<dbReference type="Pfam" id="PF00155">
    <property type="entry name" value="Aminotran_1_2"/>
    <property type="match status" value="1"/>
</dbReference>